<dbReference type="AlphaFoldDB" id="A0A6A4HL61"/>
<dbReference type="OrthoDB" id="192148at2759"/>
<dbReference type="CDD" id="cd21037">
    <property type="entry name" value="MLKL_NTD"/>
    <property type="match status" value="1"/>
</dbReference>
<feature type="compositionally biased region" description="Low complexity" evidence="1">
    <location>
        <begin position="316"/>
        <end position="326"/>
    </location>
</feature>
<protein>
    <submittedName>
        <fullName evidence="2">Uncharacterized protein</fullName>
    </submittedName>
</protein>
<feature type="compositionally biased region" description="Gly residues" evidence="1">
    <location>
        <begin position="462"/>
        <end position="471"/>
    </location>
</feature>
<feature type="compositionally biased region" description="Polar residues" evidence="1">
    <location>
        <begin position="399"/>
        <end position="419"/>
    </location>
</feature>
<feature type="compositionally biased region" description="Acidic residues" evidence="1">
    <location>
        <begin position="620"/>
        <end position="629"/>
    </location>
</feature>
<keyword evidence="3" id="KW-1185">Reference proteome</keyword>
<feature type="region of interest" description="Disordered" evidence="1">
    <location>
        <begin position="146"/>
        <end position="209"/>
    </location>
</feature>
<name>A0A6A4HL61_9AGAR</name>
<feature type="compositionally biased region" description="Basic residues" evidence="1">
    <location>
        <begin position="383"/>
        <end position="397"/>
    </location>
</feature>
<gene>
    <name evidence="2" type="ORF">BT96DRAFT_1019654</name>
</gene>
<feature type="compositionally biased region" description="Polar residues" evidence="1">
    <location>
        <begin position="472"/>
        <end position="486"/>
    </location>
</feature>
<evidence type="ECO:0000313" key="2">
    <source>
        <dbReference type="EMBL" id="KAE9399179.1"/>
    </source>
</evidence>
<feature type="region of interest" description="Disordered" evidence="1">
    <location>
        <begin position="374"/>
        <end position="419"/>
    </location>
</feature>
<feature type="compositionally biased region" description="Acidic residues" evidence="1">
    <location>
        <begin position="191"/>
        <end position="208"/>
    </location>
</feature>
<reference evidence="2" key="1">
    <citation type="journal article" date="2019" name="Environ. Microbiol.">
        <title>Fungal ecological strategies reflected in gene transcription - a case study of two litter decomposers.</title>
        <authorList>
            <person name="Barbi F."/>
            <person name="Kohler A."/>
            <person name="Barry K."/>
            <person name="Baskaran P."/>
            <person name="Daum C."/>
            <person name="Fauchery L."/>
            <person name="Ihrmark K."/>
            <person name="Kuo A."/>
            <person name="LaButti K."/>
            <person name="Lipzen A."/>
            <person name="Morin E."/>
            <person name="Grigoriev I.V."/>
            <person name="Henrissat B."/>
            <person name="Lindahl B."/>
            <person name="Martin F."/>
        </authorList>
    </citation>
    <scope>NUCLEOTIDE SEQUENCE</scope>
    <source>
        <strain evidence="2">JB14</strain>
    </source>
</reference>
<dbReference type="EMBL" id="ML769472">
    <property type="protein sequence ID" value="KAE9399179.1"/>
    <property type="molecule type" value="Genomic_DNA"/>
</dbReference>
<organism evidence="2 3">
    <name type="scientific">Gymnopus androsaceus JB14</name>
    <dbReference type="NCBI Taxonomy" id="1447944"/>
    <lineage>
        <taxon>Eukaryota</taxon>
        <taxon>Fungi</taxon>
        <taxon>Dikarya</taxon>
        <taxon>Basidiomycota</taxon>
        <taxon>Agaricomycotina</taxon>
        <taxon>Agaricomycetes</taxon>
        <taxon>Agaricomycetidae</taxon>
        <taxon>Agaricales</taxon>
        <taxon>Marasmiineae</taxon>
        <taxon>Omphalotaceae</taxon>
        <taxon>Gymnopus</taxon>
    </lineage>
</organism>
<feature type="compositionally biased region" description="Basic and acidic residues" evidence="1">
    <location>
        <begin position="156"/>
        <end position="169"/>
    </location>
</feature>
<feature type="region of interest" description="Disordered" evidence="1">
    <location>
        <begin position="526"/>
        <end position="559"/>
    </location>
</feature>
<evidence type="ECO:0000256" key="1">
    <source>
        <dbReference type="SAM" id="MobiDB-lite"/>
    </source>
</evidence>
<sequence>MKRPRNSVTASGDCPATVPTTQVSKSRHFFQVFHLKKNKNSIPSGARASSDSEREESMVLRKERKEEIFSALSGATSLALSTLNDVATLAPVPYLSEAAGLALGIWNAVQTTRNAKSSLLSLGEDACTLVYTVWTTCDEVLQRQRGAGEALTQPELKAEPREKEGKQDDNLVAGRLDDPIDPDMGTGECGETQDEEGKETEEGEEEAEQLNPHLETNLKQLCSTLHEISLFAKRTASRNVLLRFITSDADTGKVAEYQGRLKSALDLFTLQSHITIQQVISRIEMQQKVMQAQVQMRSLTPHHRPSSGEAIRPTGESVPAKVPVPVSGGGVSEGSSPVPVPPAPTESARAEGLQVGATAFPAIFSFAGATFHTGNTTFTNGNRTHKSKTTSRSHKSPAKPQSNSQVAPTQSAPEHSQVSGNSNVIDIEDQNAVQPVGEGGISSSSVHTTSTASESESEPGIQLGGQDGSGNGNIHFTSITGDQNTSWVNDQSQRWNYGNVYEYDPTGGRQSPDKTLNAVTRRPIAPAAVSSTNGDGGSHDEVENKFPRGGMEGGGRGRPSVNAIAALGKEAFSFGRNQRDNHIQTQYYGNIDDAPTTAATRGRRHPGRGRRAANVNYWDSEGDRDENPDSENVMGRSYGSEYRNRYGEGGNGHGVGEGYRYRSPIQITGRNRYYY</sequence>
<feature type="compositionally biased region" description="Low complexity" evidence="1">
    <location>
        <begin position="442"/>
        <end position="454"/>
    </location>
</feature>
<evidence type="ECO:0000313" key="3">
    <source>
        <dbReference type="Proteomes" id="UP000799118"/>
    </source>
</evidence>
<feature type="region of interest" description="Disordered" evidence="1">
    <location>
        <begin position="618"/>
        <end position="637"/>
    </location>
</feature>
<proteinExistence type="predicted"/>
<dbReference type="Proteomes" id="UP000799118">
    <property type="component" value="Unassembled WGS sequence"/>
</dbReference>
<feature type="region of interest" description="Disordered" evidence="1">
    <location>
        <begin position="300"/>
        <end position="349"/>
    </location>
</feature>
<accession>A0A6A4HL61</accession>
<feature type="region of interest" description="Disordered" evidence="1">
    <location>
        <begin position="434"/>
        <end position="486"/>
    </location>
</feature>
<dbReference type="InterPro" id="IPR059179">
    <property type="entry name" value="MLKL-like_MCAfunc"/>
</dbReference>
<feature type="compositionally biased region" description="Basic and acidic residues" evidence="1">
    <location>
        <begin position="537"/>
        <end position="546"/>
    </location>
</feature>